<comment type="caution">
    <text evidence="1">The sequence shown here is derived from an EMBL/GenBank/DDBJ whole genome shotgun (WGS) entry which is preliminary data.</text>
</comment>
<dbReference type="Proteomes" id="UP000821853">
    <property type="component" value="Chromosome 3"/>
</dbReference>
<protein>
    <submittedName>
        <fullName evidence="1">Uncharacterized protein</fullName>
    </submittedName>
</protein>
<keyword evidence="2" id="KW-1185">Reference proteome</keyword>
<reference evidence="1 2" key="1">
    <citation type="journal article" date="2020" name="Cell">
        <title>Large-Scale Comparative Analyses of Tick Genomes Elucidate Their Genetic Diversity and Vector Capacities.</title>
        <authorList>
            <consortium name="Tick Genome and Microbiome Consortium (TIGMIC)"/>
            <person name="Jia N."/>
            <person name="Wang J."/>
            <person name="Shi W."/>
            <person name="Du L."/>
            <person name="Sun Y."/>
            <person name="Zhan W."/>
            <person name="Jiang J.F."/>
            <person name="Wang Q."/>
            <person name="Zhang B."/>
            <person name="Ji P."/>
            <person name="Bell-Sakyi L."/>
            <person name="Cui X.M."/>
            <person name="Yuan T.T."/>
            <person name="Jiang B.G."/>
            <person name="Yang W.F."/>
            <person name="Lam T.T."/>
            <person name="Chang Q.C."/>
            <person name="Ding S.J."/>
            <person name="Wang X.J."/>
            <person name="Zhu J.G."/>
            <person name="Ruan X.D."/>
            <person name="Zhao L."/>
            <person name="Wei J.T."/>
            <person name="Ye R.Z."/>
            <person name="Que T.C."/>
            <person name="Du C.H."/>
            <person name="Zhou Y.H."/>
            <person name="Cheng J.X."/>
            <person name="Dai P.F."/>
            <person name="Guo W.B."/>
            <person name="Han X.H."/>
            <person name="Huang E.J."/>
            <person name="Li L.F."/>
            <person name="Wei W."/>
            <person name="Gao Y.C."/>
            <person name="Liu J.Z."/>
            <person name="Shao H.Z."/>
            <person name="Wang X."/>
            <person name="Wang C.C."/>
            <person name="Yang T.C."/>
            <person name="Huo Q.B."/>
            <person name="Li W."/>
            <person name="Chen H.Y."/>
            <person name="Chen S.E."/>
            <person name="Zhou L.G."/>
            <person name="Ni X.B."/>
            <person name="Tian J.H."/>
            <person name="Sheng Y."/>
            <person name="Liu T."/>
            <person name="Pan Y.S."/>
            <person name="Xia L.Y."/>
            <person name="Li J."/>
            <person name="Zhao F."/>
            <person name="Cao W.C."/>
        </authorList>
    </citation>
    <scope>NUCLEOTIDE SEQUENCE [LARGE SCALE GENOMIC DNA]</scope>
    <source>
        <strain evidence="1">HaeL-2018</strain>
    </source>
</reference>
<name>A0A9J6G844_HAELO</name>
<gene>
    <name evidence="1" type="ORF">HPB48_000183</name>
</gene>
<proteinExistence type="predicted"/>
<dbReference type="EMBL" id="JABSTR010000005">
    <property type="protein sequence ID" value="KAH9371323.1"/>
    <property type="molecule type" value="Genomic_DNA"/>
</dbReference>
<sequence>MSFVARRRDCHEEMNGPCFENWLEGGPQKLQSARVIVMDNASNHSPHNEAVATTNCLKVTITEWLGCKNIQYGPGLSKKHLHNIGGRVKQRSISYKVKPTKQSLSCKCGRLYRAEAASLHFGLDPIELIWAQVKSAVAAGSTTFNITHVEQLLK</sequence>
<evidence type="ECO:0000313" key="2">
    <source>
        <dbReference type="Proteomes" id="UP000821853"/>
    </source>
</evidence>
<dbReference type="PANTHER" id="PTHR33939">
    <property type="entry name" value="PROTEIN CBG22215"/>
    <property type="match status" value="1"/>
</dbReference>
<accession>A0A9J6G844</accession>
<dbReference type="PANTHER" id="PTHR33939:SF1">
    <property type="entry name" value="DUF4371 DOMAIN-CONTAINING PROTEIN"/>
    <property type="match status" value="1"/>
</dbReference>
<evidence type="ECO:0000313" key="1">
    <source>
        <dbReference type="EMBL" id="KAH9371323.1"/>
    </source>
</evidence>
<dbReference type="VEuPathDB" id="VectorBase:HLOH_045045"/>
<organism evidence="1 2">
    <name type="scientific">Haemaphysalis longicornis</name>
    <name type="common">Bush tick</name>
    <dbReference type="NCBI Taxonomy" id="44386"/>
    <lineage>
        <taxon>Eukaryota</taxon>
        <taxon>Metazoa</taxon>
        <taxon>Ecdysozoa</taxon>
        <taxon>Arthropoda</taxon>
        <taxon>Chelicerata</taxon>
        <taxon>Arachnida</taxon>
        <taxon>Acari</taxon>
        <taxon>Parasitiformes</taxon>
        <taxon>Ixodida</taxon>
        <taxon>Ixodoidea</taxon>
        <taxon>Ixodidae</taxon>
        <taxon>Haemaphysalinae</taxon>
        <taxon>Haemaphysalis</taxon>
    </lineage>
</organism>
<dbReference type="AlphaFoldDB" id="A0A9J6G844"/>